<dbReference type="Pfam" id="PF00672">
    <property type="entry name" value="HAMP"/>
    <property type="match status" value="1"/>
</dbReference>
<dbReference type="SUPFAM" id="SSF103190">
    <property type="entry name" value="Sensory domain-like"/>
    <property type="match status" value="1"/>
</dbReference>
<evidence type="ECO:0000256" key="7">
    <source>
        <dbReference type="ARBA" id="ARBA00022692"/>
    </source>
</evidence>
<dbReference type="InterPro" id="IPR003661">
    <property type="entry name" value="HisK_dim/P_dom"/>
</dbReference>
<evidence type="ECO:0000256" key="2">
    <source>
        <dbReference type="ARBA" id="ARBA00004651"/>
    </source>
</evidence>
<evidence type="ECO:0000256" key="12">
    <source>
        <dbReference type="ARBA" id="ARBA00023012"/>
    </source>
</evidence>
<evidence type="ECO:0000256" key="10">
    <source>
        <dbReference type="ARBA" id="ARBA00022840"/>
    </source>
</evidence>
<dbReference type="RefSeq" id="WP_268059906.1">
    <property type="nucleotide sequence ID" value="NZ_JAPQFJ010000002.1"/>
</dbReference>
<keyword evidence="7 14" id="KW-0812">Transmembrane</keyword>
<dbReference type="CDD" id="cd00082">
    <property type="entry name" value="HisKA"/>
    <property type="match status" value="1"/>
</dbReference>
<dbReference type="InterPro" id="IPR003660">
    <property type="entry name" value="HAMP_dom"/>
</dbReference>
<keyword evidence="6" id="KW-0808">Transferase</keyword>
<feature type="transmembrane region" description="Helical" evidence="14">
    <location>
        <begin position="12"/>
        <end position="31"/>
    </location>
</feature>
<dbReference type="InterPro" id="IPR005467">
    <property type="entry name" value="His_kinase_dom"/>
</dbReference>
<dbReference type="SUPFAM" id="SSF47384">
    <property type="entry name" value="Homodimeric domain of signal transducing histidine kinase"/>
    <property type="match status" value="1"/>
</dbReference>
<dbReference type="SMART" id="SM00387">
    <property type="entry name" value="HATPase_c"/>
    <property type="match status" value="1"/>
</dbReference>
<evidence type="ECO:0000313" key="18">
    <source>
        <dbReference type="Proteomes" id="UP001144612"/>
    </source>
</evidence>
<name>A0ABT4D5G0_9CLOT</name>
<dbReference type="PROSITE" id="PS50109">
    <property type="entry name" value="HIS_KIN"/>
    <property type="match status" value="1"/>
</dbReference>
<dbReference type="InterPro" id="IPR029151">
    <property type="entry name" value="Sensor-like_sf"/>
</dbReference>
<keyword evidence="12" id="KW-0902">Two-component regulatory system</keyword>
<evidence type="ECO:0000256" key="13">
    <source>
        <dbReference type="ARBA" id="ARBA00023136"/>
    </source>
</evidence>
<dbReference type="Gene3D" id="1.10.287.130">
    <property type="match status" value="1"/>
</dbReference>
<dbReference type="PANTHER" id="PTHR45528:SF1">
    <property type="entry name" value="SENSOR HISTIDINE KINASE CPXA"/>
    <property type="match status" value="1"/>
</dbReference>
<keyword evidence="13 14" id="KW-0472">Membrane</keyword>
<dbReference type="InterPro" id="IPR003594">
    <property type="entry name" value="HATPase_dom"/>
</dbReference>
<evidence type="ECO:0000256" key="6">
    <source>
        <dbReference type="ARBA" id="ARBA00022679"/>
    </source>
</evidence>
<dbReference type="InterPro" id="IPR050398">
    <property type="entry name" value="HssS/ArlS-like"/>
</dbReference>
<dbReference type="InterPro" id="IPR004358">
    <property type="entry name" value="Sig_transdc_His_kin-like_C"/>
</dbReference>
<reference evidence="17" key="1">
    <citation type="submission" date="2022-12" db="EMBL/GenBank/DDBJ databases">
        <title>Clostridium sp. nov., isolated from industrial wastewater.</title>
        <authorList>
            <person name="Jiayan W."/>
        </authorList>
    </citation>
    <scope>NUCLEOTIDE SEQUENCE</scope>
    <source>
        <strain evidence="17">ZC22-4</strain>
    </source>
</reference>
<dbReference type="CDD" id="cd06225">
    <property type="entry name" value="HAMP"/>
    <property type="match status" value="1"/>
</dbReference>
<dbReference type="Gene3D" id="6.10.340.10">
    <property type="match status" value="1"/>
</dbReference>
<dbReference type="InterPro" id="IPR036097">
    <property type="entry name" value="HisK_dim/P_sf"/>
</dbReference>
<dbReference type="PANTHER" id="PTHR45528">
    <property type="entry name" value="SENSOR HISTIDINE KINASE CPXA"/>
    <property type="match status" value="1"/>
</dbReference>
<evidence type="ECO:0000256" key="1">
    <source>
        <dbReference type="ARBA" id="ARBA00000085"/>
    </source>
</evidence>
<comment type="subcellular location">
    <subcellularLocation>
        <location evidence="2">Cell membrane</location>
        <topology evidence="2">Multi-pass membrane protein</topology>
    </subcellularLocation>
</comment>
<proteinExistence type="predicted"/>
<sequence length="463" mass="52700">MKGIKQRLYTQNSIIIVSIVIILEIIFIFSVKSYYIKSAEYQLINKAEVSSNFYNKYLINENIYEKARYMLENESRDSTFYMQFFDLNREMIIDSNGFKSHDDIKEKDILAALNGQTETIRSNDKFTKESIMSVSVPVYHLNEISGVLRYSISISQIEKTISNIIIGALLIGGVVIAITFSVSSILADKIVYPIENLTKAAETMALGDFSKRIKKANNDEIGKLSDTLNYMAEEIQKSNSVKNEFISSISHELRTPLTAIRGWSEIINSGEIKDEEEIREGLEIILSETKRLTGLVEELLDFSKLEMGKISLNLQNADINNIVIEVYNYFKSRFKNENVECELNIAEENFFTQVDENRFKQVLINIIDNAIKFSEENGKITISTFLYNENIIIKIEDCGIGIEKDDLHRVTEKFYKGESRKSGSGIGLSICNEIVNLHSGKLVIDSIKGRGTSVTICIPRKYE</sequence>
<dbReference type="Pfam" id="PF00512">
    <property type="entry name" value="HisKA"/>
    <property type="match status" value="1"/>
</dbReference>
<comment type="caution">
    <text evidence="17">The sequence shown here is derived from an EMBL/GenBank/DDBJ whole genome shotgun (WGS) entry which is preliminary data.</text>
</comment>
<comment type="catalytic activity">
    <reaction evidence="1">
        <text>ATP + protein L-histidine = ADP + protein N-phospho-L-histidine.</text>
        <dbReference type="EC" id="2.7.13.3"/>
    </reaction>
</comment>
<dbReference type="Gene3D" id="3.30.565.10">
    <property type="entry name" value="Histidine kinase-like ATPase, C-terminal domain"/>
    <property type="match status" value="1"/>
</dbReference>
<feature type="transmembrane region" description="Helical" evidence="14">
    <location>
        <begin position="164"/>
        <end position="187"/>
    </location>
</feature>
<gene>
    <name evidence="17" type="ORF">OW729_02765</name>
</gene>
<keyword evidence="4" id="KW-1003">Cell membrane</keyword>
<evidence type="ECO:0000256" key="4">
    <source>
        <dbReference type="ARBA" id="ARBA00022475"/>
    </source>
</evidence>
<feature type="domain" description="HAMP" evidence="16">
    <location>
        <begin position="188"/>
        <end position="240"/>
    </location>
</feature>
<keyword evidence="10" id="KW-0067">ATP-binding</keyword>
<evidence type="ECO:0000256" key="9">
    <source>
        <dbReference type="ARBA" id="ARBA00022777"/>
    </source>
</evidence>
<dbReference type="SUPFAM" id="SSF158472">
    <property type="entry name" value="HAMP domain-like"/>
    <property type="match status" value="1"/>
</dbReference>
<keyword evidence="11 14" id="KW-1133">Transmembrane helix</keyword>
<dbReference type="GO" id="GO:0016301">
    <property type="term" value="F:kinase activity"/>
    <property type="evidence" value="ECO:0007669"/>
    <property type="project" value="UniProtKB-KW"/>
</dbReference>
<dbReference type="InterPro" id="IPR036890">
    <property type="entry name" value="HATPase_C_sf"/>
</dbReference>
<evidence type="ECO:0000259" key="15">
    <source>
        <dbReference type="PROSITE" id="PS50109"/>
    </source>
</evidence>
<dbReference type="EC" id="2.7.13.3" evidence="3"/>
<evidence type="ECO:0000256" key="5">
    <source>
        <dbReference type="ARBA" id="ARBA00022553"/>
    </source>
</evidence>
<dbReference type="PRINTS" id="PR00344">
    <property type="entry name" value="BCTRLSENSOR"/>
</dbReference>
<evidence type="ECO:0000256" key="11">
    <source>
        <dbReference type="ARBA" id="ARBA00022989"/>
    </source>
</evidence>
<keyword evidence="8" id="KW-0547">Nucleotide-binding</keyword>
<dbReference type="EMBL" id="JAPQFJ010000002">
    <property type="protein sequence ID" value="MCY6957525.1"/>
    <property type="molecule type" value="Genomic_DNA"/>
</dbReference>
<keyword evidence="9 17" id="KW-0418">Kinase</keyword>
<evidence type="ECO:0000313" key="17">
    <source>
        <dbReference type="EMBL" id="MCY6957525.1"/>
    </source>
</evidence>
<keyword evidence="18" id="KW-1185">Reference proteome</keyword>
<dbReference type="SUPFAM" id="SSF55874">
    <property type="entry name" value="ATPase domain of HSP90 chaperone/DNA topoisomerase II/histidine kinase"/>
    <property type="match status" value="1"/>
</dbReference>
<accession>A0ABT4D5G0</accession>
<evidence type="ECO:0000259" key="16">
    <source>
        <dbReference type="PROSITE" id="PS50885"/>
    </source>
</evidence>
<evidence type="ECO:0000256" key="3">
    <source>
        <dbReference type="ARBA" id="ARBA00012438"/>
    </source>
</evidence>
<dbReference type="SMART" id="SM00304">
    <property type="entry name" value="HAMP"/>
    <property type="match status" value="1"/>
</dbReference>
<dbReference type="PROSITE" id="PS50885">
    <property type="entry name" value="HAMP"/>
    <property type="match status" value="1"/>
</dbReference>
<feature type="domain" description="Histidine kinase" evidence="15">
    <location>
        <begin position="248"/>
        <end position="462"/>
    </location>
</feature>
<protein>
    <recommendedName>
        <fullName evidence="3">histidine kinase</fullName>
        <ecNumber evidence="3">2.7.13.3</ecNumber>
    </recommendedName>
</protein>
<evidence type="ECO:0000256" key="14">
    <source>
        <dbReference type="SAM" id="Phobius"/>
    </source>
</evidence>
<evidence type="ECO:0000256" key="8">
    <source>
        <dbReference type="ARBA" id="ARBA00022741"/>
    </source>
</evidence>
<keyword evidence="5" id="KW-0597">Phosphoprotein</keyword>
<dbReference type="Pfam" id="PF02518">
    <property type="entry name" value="HATPase_c"/>
    <property type="match status" value="1"/>
</dbReference>
<organism evidence="17 18">
    <name type="scientific">Clostridium brassicae</name>
    <dbReference type="NCBI Taxonomy" id="2999072"/>
    <lineage>
        <taxon>Bacteria</taxon>
        <taxon>Bacillati</taxon>
        <taxon>Bacillota</taxon>
        <taxon>Clostridia</taxon>
        <taxon>Eubacteriales</taxon>
        <taxon>Clostridiaceae</taxon>
        <taxon>Clostridium</taxon>
    </lineage>
</organism>
<dbReference type="Proteomes" id="UP001144612">
    <property type="component" value="Unassembled WGS sequence"/>
</dbReference>
<dbReference type="SMART" id="SM00388">
    <property type="entry name" value="HisKA"/>
    <property type="match status" value="1"/>
</dbReference>